<proteinExistence type="predicted"/>
<dbReference type="PROSITE" id="PS51257">
    <property type="entry name" value="PROKAR_LIPOPROTEIN"/>
    <property type="match status" value="1"/>
</dbReference>
<organism evidence="3 4">
    <name type="scientific">Sphingomonas hengshuiensis</name>
    <dbReference type="NCBI Taxonomy" id="1609977"/>
    <lineage>
        <taxon>Bacteria</taxon>
        <taxon>Pseudomonadati</taxon>
        <taxon>Pseudomonadota</taxon>
        <taxon>Alphaproteobacteria</taxon>
        <taxon>Sphingomonadales</taxon>
        <taxon>Sphingomonadaceae</taxon>
        <taxon>Sphingomonas</taxon>
    </lineage>
</organism>
<sequence length="331" mass="32890">MIGIKWMGVSALAVLAACSGGGGSTSGSGGSVGTVTPTPSTPTPSPSAPTPAPSASPSYATLASLTGIQNYASGCIAFGGAVGGGAPWLQNAPFYALNSGSVSYNPTGEAFTQLGTTFGVANRISGSASATSAYTRTDSVSGVTTRFDVVQPTPGIYSRTTSLLVEGQSQGSYCVLGVPTLNTDIPNVPSVAFTRIAVRGRAFDKRSGTLVEYDLAPSSATLSVDLTTGQFTSRLTLVGSNGASRVALGTHDIIGNLMEATSGLIGGPAEAPGPAPLPGSGGVTVQSIRVDGGFFGPQGAEFAYVFSRLERIGSSPADATFTVAGTVAGAR</sequence>
<reference evidence="3 4" key="2">
    <citation type="submission" date="2015-02" db="EMBL/GenBank/DDBJ databases">
        <title>The complete genome of Sphingomonas hengshuiensis sp. WHSC-8 isolated from soil of Hengshui Lake.</title>
        <authorList>
            <person name="Wei S."/>
            <person name="Guo J."/>
            <person name="Su C."/>
            <person name="Wu R."/>
            <person name="Zhang Z."/>
            <person name="Liang K."/>
            <person name="Li H."/>
            <person name="Wang T."/>
            <person name="Liu H."/>
            <person name="Zhang C."/>
            <person name="Li Z."/>
            <person name="Wang Q."/>
            <person name="Meng J."/>
        </authorList>
    </citation>
    <scope>NUCLEOTIDE SEQUENCE [LARGE SCALE GENOMIC DNA]</scope>
    <source>
        <strain evidence="3 4">WHSC-8</strain>
    </source>
</reference>
<accession>A0A7U4J6B4</accession>
<evidence type="ECO:0008006" key="5">
    <source>
        <dbReference type="Google" id="ProtNLM"/>
    </source>
</evidence>
<dbReference type="Gene3D" id="2.40.160.90">
    <property type="match status" value="1"/>
</dbReference>
<evidence type="ECO:0000313" key="3">
    <source>
        <dbReference type="EMBL" id="AJP71044.1"/>
    </source>
</evidence>
<gene>
    <name evidence="3" type="ORF">TS85_03220</name>
</gene>
<feature type="compositionally biased region" description="Pro residues" evidence="1">
    <location>
        <begin position="39"/>
        <end position="54"/>
    </location>
</feature>
<dbReference type="OrthoDB" id="7562735at2"/>
<evidence type="ECO:0000256" key="2">
    <source>
        <dbReference type="SAM" id="SignalP"/>
    </source>
</evidence>
<dbReference type="Proteomes" id="UP000032300">
    <property type="component" value="Chromosome"/>
</dbReference>
<name>A0A7U4J6B4_9SPHN</name>
<protein>
    <recommendedName>
        <fullName evidence="5">Transferrin-binding protein B C-lobe/N-lobe beta barrel domain-containing protein</fullName>
    </recommendedName>
</protein>
<keyword evidence="2" id="KW-0732">Signal</keyword>
<evidence type="ECO:0000313" key="4">
    <source>
        <dbReference type="Proteomes" id="UP000032300"/>
    </source>
</evidence>
<evidence type="ECO:0000256" key="1">
    <source>
        <dbReference type="SAM" id="MobiDB-lite"/>
    </source>
</evidence>
<feature type="region of interest" description="Disordered" evidence="1">
    <location>
        <begin position="23"/>
        <end position="56"/>
    </location>
</feature>
<keyword evidence="4" id="KW-1185">Reference proteome</keyword>
<reference evidence="3 4" key="1">
    <citation type="journal article" date="2015" name="Int. J. Syst. Evol. Microbiol.">
        <title>Sphingomonas hengshuiensis sp. nov., isolated from lake wetland.</title>
        <authorList>
            <person name="Wei S."/>
            <person name="Wang T."/>
            <person name="Liu H."/>
            <person name="Zhang C."/>
            <person name="Guo J."/>
            <person name="Wang Q."/>
            <person name="Liang K."/>
            <person name="Zhang Z."/>
        </authorList>
    </citation>
    <scope>NUCLEOTIDE SEQUENCE [LARGE SCALE GENOMIC DNA]</scope>
    <source>
        <strain evidence="3 4">WHSC-8</strain>
    </source>
</reference>
<feature type="signal peptide" evidence="2">
    <location>
        <begin position="1"/>
        <end position="16"/>
    </location>
</feature>
<dbReference type="EMBL" id="CP010836">
    <property type="protein sequence ID" value="AJP71044.1"/>
    <property type="molecule type" value="Genomic_DNA"/>
</dbReference>
<feature type="compositionally biased region" description="Gly residues" evidence="1">
    <location>
        <begin position="23"/>
        <end position="32"/>
    </location>
</feature>
<dbReference type="AlphaFoldDB" id="A0A7U4J6B4"/>
<dbReference type="KEGG" id="sphi:TS85_03220"/>
<feature type="chain" id="PRO_5031188658" description="Transferrin-binding protein B C-lobe/N-lobe beta barrel domain-containing protein" evidence="2">
    <location>
        <begin position="17"/>
        <end position="331"/>
    </location>
</feature>